<name>A0AAD5BXL0_AMBAR</name>
<sequence length="498" mass="56664">MLSDHLFLVLLLPLLALIIAVRTITKATSQRGQNLPPGPYSWPVLGNLPYMLKGPHVYFTELARLYGPLCSVKLGTHLFVMGSSPTAVTEIMRAHERLPTYRWVPKAGQDGLQDYSLIWATECTDHWKLLRSLCRTELFSAKGLDSQSVLREKNVDKMVDFFKTKQGKVVNIREVVFATTVNILGNICFSKDFVALEDDEKESRGLKRALYRLMKLGTTPNVADFYPIFEGLDPQGLKKKTSDAMNEAFSVWEHVIKETRERWESNKGSDLDEDDFLDTMIRCGFSDLQINQLTVELFSGGTHSTASTIEWALAELIKNKEAMFTIQKELKKEIGSTTSIKESHVSQLPYLHACVKETLRLHPPAPLLHPQAILEGCKIMNYNVPKNSQLIINVWAMGRDPTLWEDPLLFKPERFCNSNVDFKGQDFKFLPFGVGRRMCPGYPYAIKQIHLMLASLVRNFDWSLPNNMEDLSKLDMTENFGIISQRKKPLMVIPKCKS</sequence>
<dbReference type="InterPro" id="IPR017972">
    <property type="entry name" value="Cyt_P450_CS"/>
</dbReference>
<dbReference type="GO" id="GO:0016705">
    <property type="term" value="F:oxidoreductase activity, acting on paired donors, with incorporation or reduction of molecular oxygen"/>
    <property type="evidence" value="ECO:0007669"/>
    <property type="project" value="InterPro"/>
</dbReference>
<evidence type="ECO:0000313" key="12">
    <source>
        <dbReference type="Proteomes" id="UP001206925"/>
    </source>
</evidence>
<dbReference type="InterPro" id="IPR002401">
    <property type="entry name" value="Cyt_P450_E_grp-I"/>
</dbReference>
<keyword evidence="12" id="KW-1185">Reference proteome</keyword>
<comment type="cofactor">
    <cofactor evidence="1 8">
        <name>heme</name>
        <dbReference type="ChEBI" id="CHEBI:30413"/>
    </cofactor>
</comment>
<accession>A0AAD5BXL0</accession>
<dbReference type="GO" id="GO:0004497">
    <property type="term" value="F:monooxygenase activity"/>
    <property type="evidence" value="ECO:0007669"/>
    <property type="project" value="UniProtKB-KW"/>
</dbReference>
<keyword evidence="3 8" id="KW-0349">Heme</keyword>
<evidence type="ECO:0000256" key="8">
    <source>
        <dbReference type="PIRSR" id="PIRSR602401-1"/>
    </source>
</evidence>
<evidence type="ECO:0008006" key="13">
    <source>
        <dbReference type="Google" id="ProtNLM"/>
    </source>
</evidence>
<dbReference type="GO" id="GO:0020037">
    <property type="term" value="F:heme binding"/>
    <property type="evidence" value="ECO:0007669"/>
    <property type="project" value="InterPro"/>
</dbReference>
<keyword evidence="6 8" id="KW-0408">Iron</keyword>
<evidence type="ECO:0000256" key="3">
    <source>
        <dbReference type="ARBA" id="ARBA00022617"/>
    </source>
</evidence>
<dbReference type="PRINTS" id="PR00385">
    <property type="entry name" value="P450"/>
</dbReference>
<reference evidence="11" key="1">
    <citation type="submission" date="2022-06" db="EMBL/GenBank/DDBJ databases">
        <title>Uncovering the hologenomic basis of an extraordinary plant invasion.</title>
        <authorList>
            <person name="Bieker V.C."/>
            <person name="Martin M.D."/>
            <person name="Gilbert T."/>
            <person name="Hodgins K."/>
            <person name="Battlay P."/>
            <person name="Petersen B."/>
            <person name="Wilson J."/>
        </authorList>
    </citation>
    <scope>NUCLEOTIDE SEQUENCE</scope>
    <source>
        <strain evidence="11">AA19_3_7</strain>
        <tissue evidence="11">Leaf</tissue>
    </source>
</reference>
<organism evidence="11 12">
    <name type="scientific">Ambrosia artemisiifolia</name>
    <name type="common">Common ragweed</name>
    <dbReference type="NCBI Taxonomy" id="4212"/>
    <lineage>
        <taxon>Eukaryota</taxon>
        <taxon>Viridiplantae</taxon>
        <taxon>Streptophyta</taxon>
        <taxon>Embryophyta</taxon>
        <taxon>Tracheophyta</taxon>
        <taxon>Spermatophyta</taxon>
        <taxon>Magnoliopsida</taxon>
        <taxon>eudicotyledons</taxon>
        <taxon>Gunneridae</taxon>
        <taxon>Pentapetalae</taxon>
        <taxon>asterids</taxon>
        <taxon>campanulids</taxon>
        <taxon>Asterales</taxon>
        <taxon>Asteraceae</taxon>
        <taxon>Asteroideae</taxon>
        <taxon>Heliantheae alliance</taxon>
        <taxon>Heliantheae</taxon>
        <taxon>Ambrosia</taxon>
    </lineage>
</organism>
<dbReference type="PROSITE" id="PS00086">
    <property type="entry name" value="CYTOCHROME_P450"/>
    <property type="match status" value="1"/>
</dbReference>
<comment type="caution">
    <text evidence="11">The sequence shown here is derived from an EMBL/GenBank/DDBJ whole genome shotgun (WGS) entry which is preliminary data.</text>
</comment>
<dbReference type="EMBL" id="JAMZMK010010809">
    <property type="protein sequence ID" value="KAI7730296.1"/>
    <property type="molecule type" value="Genomic_DNA"/>
</dbReference>
<feature type="signal peptide" evidence="10">
    <location>
        <begin position="1"/>
        <end position="20"/>
    </location>
</feature>
<dbReference type="InterPro" id="IPR001128">
    <property type="entry name" value="Cyt_P450"/>
</dbReference>
<dbReference type="InterPro" id="IPR036396">
    <property type="entry name" value="Cyt_P450_sf"/>
</dbReference>
<dbReference type="FunFam" id="1.10.630.10:FF:000126">
    <property type="entry name" value="Predicted protein"/>
    <property type="match status" value="1"/>
</dbReference>
<dbReference type="PANTHER" id="PTHR47950:SF49">
    <property type="entry name" value="CYTOCHROME P450"/>
    <property type="match status" value="1"/>
</dbReference>
<proteinExistence type="inferred from homology"/>
<comment type="similarity">
    <text evidence="2 9">Belongs to the cytochrome P450 family.</text>
</comment>
<dbReference type="GO" id="GO:0005506">
    <property type="term" value="F:iron ion binding"/>
    <property type="evidence" value="ECO:0007669"/>
    <property type="project" value="InterPro"/>
</dbReference>
<dbReference type="Pfam" id="PF00067">
    <property type="entry name" value="p450"/>
    <property type="match status" value="1"/>
</dbReference>
<evidence type="ECO:0000256" key="7">
    <source>
        <dbReference type="ARBA" id="ARBA00023033"/>
    </source>
</evidence>
<feature type="binding site" description="axial binding residue" evidence="8">
    <location>
        <position position="439"/>
    </location>
    <ligand>
        <name>heme</name>
        <dbReference type="ChEBI" id="CHEBI:30413"/>
    </ligand>
    <ligandPart>
        <name>Fe</name>
        <dbReference type="ChEBI" id="CHEBI:18248"/>
    </ligandPart>
</feature>
<dbReference type="SUPFAM" id="SSF48264">
    <property type="entry name" value="Cytochrome P450"/>
    <property type="match status" value="1"/>
</dbReference>
<protein>
    <recommendedName>
        <fullName evidence="13">Cytochrome P450</fullName>
    </recommendedName>
</protein>
<evidence type="ECO:0000313" key="11">
    <source>
        <dbReference type="EMBL" id="KAI7730296.1"/>
    </source>
</evidence>
<evidence type="ECO:0000256" key="4">
    <source>
        <dbReference type="ARBA" id="ARBA00022723"/>
    </source>
</evidence>
<keyword evidence="10" id="KW-0732">Signal</keyword>
<dbReference type="Proteomes" id="UP001206925">
    <property type="component" value="Unassembled WGS sequence"/>
</dbReference>
<gene>
    <name evidence="11" type="ORF">M8C21_004510</name>
</gene>
<evidence type="ECO:0000256" key="5">
    <source>
        <dbReference type="ARBA" id="ARBA00023002"/>
    </source>
</evidence>
<keyword evidence="7 9" id="KW-0503">Monooxygenase</keyword>
<dbReference type="PRINTS" id="PR00463">
    <property type="entry name" value="EP450I"/>
</dbReference>
<evidence type="ECO:0000256" key="9">
    <source>
        <dbReference type="RuleBase" id="RU000461"/>
    </source>
</evidence>
<dbReference type="PANTHER" id="PTHR47950">
    <property type="entry name" value="CYTOCHROME P450, FAMILY 76, SUBFAMILY C, POLYPEPTIDE 5-RELATED"/>
    <property type="match status" value="1"/>
</dbReference>
<keyword evidence="4 8" id="KW-0479">Metal-binding</keyword>
<evidence type="ECO:0000256" key="1">
    <source>
        <dbReference type="ARBA" id="ARBA00001971"/>
    </source>
</evidence>
<feature type="chain" id="PRO_5042289393" description="Cytochrome P450" evidence="10">
    <location>
        <begin position="21"/>
        <end position="498"/>
    </location>
</feature>
<evidence type="ECO:0000256" key="10">
    <source>
        <dbReference type="SAM" id="SignalP"/>
    </source>
</evidence>
<dbReference type="Gene3D" id="1.10.630.10">
    <property type="entry name" value="Cytochrome P450"/>
    <property type="match status" value="1"/>
</dbReference>
<evidence type="ECO:0000256" key="2">
    <source>
        <dbReference type="ARBA" id="ARBA00010617"/>
    </source>
</evidence>
<evidence type="ECO:0000256" key="6">
    <source>
        <dbReference type="ARBA" id="ARBA00023004"/>
    </source>
</evidence>
<dbReference type="AlphaFoldDB" id="A0AAD5BXL0"/>
<keyword evidence="5 9" id="KW-0560">Oxidoreductase</keyword>